<keyword evidence="6 12" id="KW-0812">Transmembrane</keyword>
<dbReference type="PRINTS" id="PR00280">
    <property type="entry name" value="CHANLCOLICIN"/>
</dbReference>
<keyword evidence="10 12" id="KW-0472">Membrane</keyword>
<dbReference type="AlphaFoldDB" id="S4YQ36"/>
<comment type="similarity">
    <text evidence="4">Belongs to the channel forming colicin family.</text>
</comment>
<sequence>MSGGDGKDARGPTGGVNGGPTGLGGGPNVGHGGTLTDTINGVTMTFEGVHAIDSGSGIQWGGGDSGKGNNGGSKSGASGRNALRSIPGHPNVVDGGQLTGDNRDKHLYYSRTENFVYSVSIDRNGNEKGAFQVSRPKTNESDTRTSWAKGEEYRKSVAREQVRNYLNDEKNVLMEASGIIADAGEKISNHISGQYKRYAGEIANNLRNFQGKTIRNYNDALASLNNIMSNPSMKVKQGDKQALISAMKSVKASDLASRFGHFGKFFKAADLAIKADKIRDKAIEGYNTGNWAPLAYEIEAMVLSGIVGAVALGLVTGILSLLALSALFTATITIAAAALIAYATSYIDAALAERFNNEVVRPTN</sequence>
<comment type="function">
    <text evidence="2">Colicins are polypeptide toxins produced by and active against E.coli and closely related bacteria.</text>
</comment>
<dbReference type="GO" id="GO:0140911">
    <property type="term" value="F:pore-forming activity"/>
    <property type="evidence" value="ECO:0007669"/>
    <property type="project" value="InterPro"/>
</dbReference>
<organism evidence="14 15">
    <name type="scientific">Serratia plymuthica S13</name>
    <dbReference type="NCBI Taxonomy" id="1348660"/>
    <lineage>
        <taxon>Bacteria</taxon>
        <taxon>Pseudomonadati</taxon>
        <taxon>Pseudomonadota</taxon>
        <taxon>Gammaproteobacteria</taxon>
        <taxon>Enterobacterales</taxon>
        <taxon>Yersiniaceae</taxon>
        <taxon>Serratia</taxon>
    </lineage>
</organism>
<evidence type="ECO:0000256" key="10">
    <source>
        <dbReference type="ARBA" id="ARBA00023136"/>
    </source>
</evidence>
<feature type="transmembrane region" description="Helical" evidence="12">
    <location>
        <begin position="327"/>
        <end position="347"/>
    </location>
</feature>
<keyword evidence="9" id="KW-0078">Bacteriocin</keyword>
<keyword evidence="5" id="KW-0929">Antimicrobial</keyword>
<evidence type="ECO:0000256" key="7">
    <source>
        <dbReference type="ARBA" id="ARBA00022989"/>
    </source>
</evidence>
<dbReference type="KEGG" id="sry:M621_07255"/>
<feature type="compositionally biased region" description="Gly residues" evidence="11">
    <location>
        <begin position="12"/>
        <end position="33"/>
    </location>
</feature>
<feature type="region of interest" description="Disordered" evidence="11">
    <location>
        <begin position="1"/>
        <end position="36"/>
    </location>
</feature>
<dbReference type="Pfam" id="PF01024">
    <property type="entry name" value="Colicin"/>
    <property type="match status" value="1"/>
</dbReference>
<dbReference type="HOGENOM" id="CLU_673860_0_0_6"/>
<evidence type="ECO:0000256" key="5">
    <source>
        <dbReference type="ARBA" id="ARBA00022529"/>
    </source>
</evidence>
<dbReference type="Proteomes" id="UP000014900">
    <property type="component" value="Chromosome"/>
</dbReference>
<evidence type="ECO:0000256" key="3">
    <source>
        <dbReference type="ARBA" id="ARBA00004370"/>
    </source>
</evidence>
<evidence type="ECO:0000256" key="1">
    <source>
        <dbReference type="ARBA" id="ARBA00002178"/>
    </source>
</evidence>
<dbReference type="GO" id="GO:0031640">
    <property type="term" value="P:killing of cells of another organism"/>
    <property type="evidence" value="ECO:0007669"/>
    <property type="project" value="UniProtKB-KW"/>
</dbReference>
<proteinExistence type="inferred from homology"/>
<evidence type="ECO:0000256" key="2">
    <source>
        <dbReference type="ARBA" id="ARBA00003197"/>
    </source>
</evidence>
<dbReference type="RefSeq" id="WP_006324270.1">
    <property type="nucleotide sequence ID" value="NC_021659.1"/>
</dbReference>
<feature type="region of interest" description="Disordered" evidence="11">
    <location>
        <begin position="57"/>
        <end position="102"/>
    </location>
</feature>
<dbReference type="InterPro" id="IPR000293">
    <property type="entry name" value="Channel_colicin_C"/>
</dbReference>
<evidence type="ECO:0000256" key="4">
    <source>
        <dbReference type="ARBA" id="ARBA00007595"/>
    </source>
</evidence>
<feature type="domain" description="Channel forming colicins" evidence="13">
    <location>
        <begin position="171"/>
        <end position="357"/>
    </location>
</feature>
<dbReference type="SUPFAM" id="SSF56837">
    <property type="entry name" value="Colicin"/>
    <property type="match status" value="1"/>
</dbReference>
<accession>S4YQ36</accession>
<feature type="compositionally biased region" description="Gly residues" evidence="11">
    <location>
        <begin position="58"/>
        <end position="74"/>
    </location>
</feature>
<feature type="transmembrane region" description="Helical" evidence="12">
    <location>
        <begin position="300"/>
        <end position="321"/>
    </location>
</feature>
<name>S4YQ36_SERPL</name>
<dbReference type="eggNOG" id="ENOG502ZWSW">
    <property type="taxonomic scope" value="Bacteria"/>
</dbReference>
<comment type="function">
    <text evidence="1">This colicin is a channel-forming colicin. This class of transmembrane toxins depolarize the cytoplasmic membrane, leading to dissipation of cellular energy.</text>
</comment>
<dbReference type="Gene3D" id="1.10.490.30">
    <property type="entry name" value="Colicin"/>
    <property type="match status" value="1"/>
</dbReference>
<evidence type="ECO:0000259" key="13">
    <source>
        <dbReference type="Pfam" id="PF01024"/>
    </source>
</evidence>
<dbReference type="GO" id="GO:0050829">
    <property type="term" value="P:defense response to Gram-negative bacterium"/>
    <property type="evidence" value="ECO:0007669"/>
    <property type="project" value="InterPro"/>
</dbReference>
<dbReference type="EMBL" id="CP006566">
    <property type="protein sequence ID" value="AGP46894.1"/>
    <property type="molecule type" value="Genomic_DNA"/>
</dbReference>
<comment type="subcellular location">
    <subcellularLocation>
        <location evidence="3">Membrane</location>
    </subcellularLocation>
</comment>
<keyword evidence="8" id="KW-0044">Antibiotic</keyword>
<keyword evidence="7 12" id="KW-1133">Transmembrane helix</keyword>
<reference evidence="14 15" key="1">
    <citation type="journal article" date="2013" name="Genome Announc.">
        <title>Genome Sequence of Serratia plymuthica Strain S13, an Endophyte with Germination- and Plant-Growth-Promoting Activity from the Flower of Styrian Oil Pumpkin.</title>
        <authorList>
            <person name="Muller H."/>
            <person name="Furnkranz M."/>
            <person name="Grube M."/>
            <person name="Berg G."/>
        </authorList>
    </citation>
    <scope>NUCLEOTIDE SEQUENCE [LARGE SCALE GENOMIC DNA]</scope>
    <source>
        <strain evidence="14">S13</strain>
    </source>
</reference>
<feature type="compositionally biased region" description="Basic and acidic residues" evidence="11">
    <location>
        <begin position="1"/>
        <end position="10"/>
    </location>
</feature>
<evidence type="ECO:0000256" key="11">
    <source>
        <dbReference type="SAM" id="MobiDB-lite"/>
    </source>
</evidence>
<evidence type="ECO:0000256" key="8">
    <source>
        <dbReference type="ARBA" id="ARBA00023022"/>
    </source>
</evidence>
<dbReference type="GO" id="GO:0016020">
    <property type="term" value="C:membrane"/>
    <property type="evidence" value="ECO:0007669"/>
    <property type="project" value="UniProtKB-SubCell"/>
</dbReference>
<dbReference type="PATRIC" id="fig|1348660.3.peg.1391"/>
<protein>
    <submittedName>
        <fullName evidence="14">Colicin-B</fullName>
    </submittedName>
</protein>
<evidence type="ECO:0000313" key="15">
    <source>
        <dbReference type="Proteomes" id="UP000014900"/>
    </source>
</evidence>
<evidence type="ECO:0000313" key="14">
    <source>
        <dbReference type="EMBL" id="AGP46894.1"/>
    </source>
</evidence>
<evidence type="ECO:0000256" key="9">
    <source>
        <dbReference type="ARBA" id="ARBA00023048"/>
    </source>
</evidence>
<dbReference type="InterPro" id="IPR038283">
    <property type="entry name" value="Channel_colicin_C_sf"/>
</dbReference>
<evidence type="ECO:0000256" key="6">
    <source>
        <dbReference type="ARBA" id="ARBA00022692"/>
    </source>
</evidence>
<evidence type="ECO:0000256" key="12">
    <source>
        <dbReference type="SAM" id="Phobius"/>
    </source>
</evidence>
<gene>
    <name evidence="14" type="ORF">M621_07255</name>
</gene>